<dbReference type="PANTHER" id="PTHR33133">
    <property type="entry name" value="OS08G0107100 PROTEIN-RELATED"/>
    <property type="match status" value="1"/>
</dbReference>
<evidence type="ECO:0000313" key="2">
    <source>
        <dbReference type="EMBL" id="KAK0604237.1"/>
    </source>
</evidence>
<dbReference type="EMBL" id="JAUESC010000002">
    <property type="protein sequence ID" value="KAK0604237.1"/>
    <property type="molecule type" value="Genomic_DNA"/>
</dbReference>
<organism evidence="2 3">
    <name type="scientific">Acer saccharum</name>
    <name type="common">Sugar maple</name>
    <dbReference type="NCBI Taxonomy" id="4024"/>
    <lineage>
        <taxon>Eukaryota</taxon>
        <taxon>Viridiplantae</taxon>
        <taxon>Streptophyta</taxon>
        <taxon>Embryophyta</taxon>
        <taxon>Tracheophyta</taxon>
        <taxon>Spermatophyta</taxon>
        <taxon>Magnoliopsida</taxon>
        <taxon>eudicotyledons</taxon>
        <taxon>Gunneridae</taxon>
        <taxon>Pentapetalae</taxon>
        <taxon>rosids</taxon>
        <taxon>malvids</taxon>
        <taxon>Sapindales</taxon>
        <taxon>Sapindaceae</taxon>
        <taxon>Hippocastanoideae</taxon>
        <taxon>Acereae</taxon>
        <taxon>Acer</taxon>
    </lineage>
</organism>
<dbReference type="PANTHER" id="PTHR33133:SF5">
    <property type="entry name" value="OS08G0107100 PROTEIN"/>
    <property type="match status" value="1"/>
</dbReference>
<evidence type="ECO:0000256" key="1">
    <source>
        <dbReference type="SAM" id="Phobius"/>
    </source>
</evidence>
<feature type="transmembrane region" description="Helical" evidence="1">
    <location>
        <begin position="170"/>
        <end position="195"/>
    </location>
</feature>
<feature type="transmembrane region" description="Helical" evidence="1">
    <location>
        <begin position="140"/>
        <end position="164"/>
    </location>
</feature>
<evidence type="ECO:0000313" key="3">
    <source>
        <dbReference type="Proteomes" id="UP001168877"/>
    </source>
</evidence>
<proteinExistence type="predicted"/>
<keyword evidence="1" id="KW-0472">Membrane</keyword>
<keyword evidence="1" id="KW-0812">Transmembrane</keyword>
<keyword evidence="1" id="KW-1133">Transmembrane helix</keyword>
<name>A0AA39T275_ACESA</name>
<comment type="caution">
    <text evidence="2">The sequence shown here is derived from an EMBL/GenBank/DDBJ whole genome shotgun (WGS) entry which is preliminary data.</text>
</comment>
<reference evidence="2" key="1">
    <citation type="journal article" date="2022" name="Plant J.">
        <title>Strategies of tolerance reflected in two North American maple genomes.</title>
        <authorList>
            <person name="McEvoy S.L."/>
            <person name="Sezen U.U."/>
            <person name="Trouern-Trend A."/>
            <person name="McMahon S.M."/>
            <person name="Schaberg P.G."/>
            <person name="Yang J."/>
            <person name="Wegrzyn J.L."/>
            <person name="Swenson N.G."/>
        </authorList>
    </citation>
    <scope>NUCLEOTIDE SEQUENCE</scope>
    <source>
        <strain evidence="2">NS2018</strain>
    </source>
</reference>
<accession>A0AA39T275</accession>
<dbReference type="AlphaFoldDB" id="A0AA39T275"/>
<protein>
    <submittedName>
        <fullName evidence="2">Uncharacterized protein</fullName>
    </submittedName>
</protein>
<reference evidence="2" key="2">
    <citation type="submission" date="2023-06" db="EMBL/GenBank/DDBJ databases">
        <authorList>
            <person name="Swenson N.G."/>
            <person name="Wegrzyn J.L."/>
            <person name="Mcevoy S.L."/>
        </authorList>
    </citation>
    <scope>NUCLEOTIDE SEQUENCE</scope>
    <source>
        <strain evidence="2">NS2018</strain>
        <tissue evidence="2">Leaf</tissue>
    </source>
</reference>
<feature type="transmembrane region" description="Helical" evidence="1">
    <location>
        <begin position="90"/>
        <end position="114"/>
    </location>
</feature>
<keyword evidence="3" id="KW-1185">Reference proteome</keyword>
<gene>
    <name evidence="2" type="ORF">LWI29_013584</name>
</gene>
<sequence length="238" mass="27171">MDCELEQLQSLGFFGTIKESFKILFPRKKIFTYITLTLILPLSILYLVQIEISDLISSKVSNTPSNTNAATTIHHPLSTILLTLFKSVGFFFYLTFYLLSTAAIVYTIACIYTAKQTTYKNVISVVPIVWKKRLLVTYRCSVPIVLIYNIVAIGILVFWAHFIVNTAVGILVGIWILILYVLGIVYISTIIYFVCKSYHNENIDKSSLSDHLEEYLVDYVKLNRSKDVQLKQQSDSRV</sequence>
<dbReference type="Proteomes" id="UP001168877">
    <property type="component" value="Unassembled WGS sequence"/>
</dbReference>
<feature type="transmembrane region" description="Helical" evidence="1">
    <location>
        <begin position="30"/>
        <end position="48"/>
    </location>
</feature>